<feature type="domain" description="Metaxin glutathione S-transferase" evidence="2">
    <location>
        <begin position="416"/>
        <end position="457"/>
    </location>
</feature>
<proteinExistence type="predicted"/>
<feature type="transmembrane region" description="Helical" evidence="1">
    <location>
        <begin position="280"/>
        <end position="304"/>
    </location>
</feature>
<feature type="transmembrane region" description="Helical" evidence="1">
    <location>
        <begin position="130"/>
        <end position="147"/>
    </location>
</feature>
<evidence type="ECO:0000256" key="1">
    <source>
        <dbReference type="SAM" id="Phobius"/>
    </source>
</evidence>
<dbReference type="EMBL" id="CADCXU010027998">
    <property type="protein sequence ID" value="CAB0014516.1"/>
    <property type="molecule type" value="Genomic_DNA"/>
</dbReference>
<keyword evidence="1" id="KW-0472">Membrane</keyword>
<feature type="transmembrane region" description="Helical" evidence="1">
    <location>
        <begin position="222"/>
        <end position="245"/>
    </location>
</feature>
<protein>
    <recommendedName>
        <fullName evidence="2">Metaxin glutathione S-transferase domain-containing protein</fullName>
    </recommendedName>
</protein>
<evidence type="ECO:0000259" key="2">
    <source>
        <dbReference type="Pfam" id="PF17171"/>
    </source>
</evidence>
<dbReference type="OrthoDB" id="198787at2759"/>
<accession>A0A6H5HF31</accession>
<evidence type="ECO:0000313" key="3">
    <source>
        <dbReference type="EMBL" id="CAB0014516.1"/>
    </source>
</evidence>
<keyword evidence="4" id="KW-1185">Reference proteome</keyword>
<sequence>MKGCEATATRFNTSKCLGALEGEAMDKEADCSDVSAFRWSVFSGAFPKVEIYCDKIKYSFNDEGHGFNLPDLDGRPTLSNINSSLFDTVMLHEEIERYIQLMKKLLWWYGDLDYLSGSFPKRCLKFYIRIRWFLILLLFVTTCIGLSSRESMGLYDGMFAYAPFIFSMFVQVTMIKYIGEQQGILTILLNNHFLRNNEPWMNTLRKEQTAPLWKIILYIRNYNLFATVMYMLVPLILDTVLHYGFNSIDRPIILPLPFNSFYGDDPKWNLKFYVFLTLNWWSVFEMVSVLLGPIAHYAIMAGYFQTEIQIFTEKIKMLKLNKGSQGDVDEQISAIVRSHSKLMVLNHNVKSVFGLPCAFSSLWISVTATLSLFTVVKVDRSRALARRCTTIPALRNGTDSFAGQCELSCRPGFSENVPTELDALVFGHIYTILTTPLPNNRLASTIRGYPNLINHCKIIEKQLFDCYALRKLNPSCNLDEILVKFVSDNKSLELAKILLSFDVALLCGLLEHLQSSDWTYIGYARALVPEEQKIG</sequence>
<keyword evidence="1" id="KW-0812">Transmembrane</keyword>
<dbReference type="Pfam" id="PF17171">
    <property type="entry name" value="GST_C_6"/>
    <property type="match status" value="1"/>
</dbReference>
<organism evidence="3 4">
    <name type="scientific">Nesidiocoris tenuis</name>
    <dbReference type="NCBI Taxonomy" id="355587"/>
    <lineage>
        <taxon>Eukaryota</taxon>
        <taxon>Metazoa</taxon>
        <taxon>Ecdysozoa</taxon>
        <taxon>Arthropoda</taxon>
        <taxon>Hexapoda</taxon>
        <taxon>Insecta</taxon>
        <taxon>Pterygota</taxon>
        <taxon>Neoptera</taxon>
        <taxon>Paraneoptera</taxon>
        <taxon>Hemiptera</taxon>
        <taxon>Heteroptera</taxon>
        <taxon>Panheteroptera</taxon>
        <taxon>Cimicomorpha</taxon>
        <taxon>Miridae</taxon>
        <taxon>Dicyphina</taxon>
        <taxon>Nesidiocoris</taxon>
    </lineage>
</organism>
<keyword evidence="1" id="KW-1133">Transmembrane helix</keyword>
<gene>
    <name evidence="3" type="ORF">NTEN_LOCUS18942</name>
</gene>
<evidence type="ECO:0000313" key="4">
    <source>
        <dbReference type="Proteomes" id="UP000479000"/>
    </source>
</evidence>
<reference evidence="3 4" key="1">
    <citation type="submission" date="2020-02" db="EMBL/GenBank/DDBJ databases">
        <authorList>
            <person name="Ferguson B K."/>
        </authorList>
    </citation>
    <scope>NUCLEOTIDE SEQUENCE [LARGE SCALE GENOMIC DNA]</scope>
</reference>
<name>A0A6H5HF31_9HEMI</name>
<dbReference type="AlphaFoldDB" id="A0A6H5HF31"/>
<feature type="transmembrane region" description="Helical" evidence="1">
    <location>
        <begin position="159"/>
        <end position="179"/>
    </location>
</feature>
<feature type="transmembrane region" description="Helical" evidence="1">
    <location>
        <begin position="352"/>
        <end position="376"/>
    </location>
</feature>
<dbReference type="Proteomes" id="UP000479000">
    <property type="component" value="Unassembled WGS sequence"/>
</dbReference>
<dbReference type="InterPro" id="IPR033468">
    <property type="entry name" value="Metaxin_GST"/>
</dbReference>